<evidence type="ECO:0000259" key="2">
    <source>
        <dbReference type="Pfam" id="PF00501"/>
    </source>
</evidence>
<dbReference type="EMBL" id="UOFQ01000173">
    <property type="protein sequence ID" value="VAW90128.1"/>
    <property type="molecule type" value="Genomic_DNA"/>
</dbReference>
<dbReference type="Gene3D" id="3.30.300.30">
    <property type="match status" value="1"/>
</dbReference>
<dbReference type="PANTHER" id="PTHR43767:SF8">
    <property type="entry name" value="LONG-CHAIN-FATTY-ACID--COA LIGASE"/>
    <property type="match status" value="1"/>
</dbReference>
<dbReference type="InterPro" id="IPR042099">
    <property type="entry name" value="ANL_N_sf"/>
</dbReference>
<dbReference type="InterPro" id="IPR045851">
    <property type="entry name" value="AMP-bd_C_sf"/>
</dbReference>
<feature type="domain" description="AMP-dependent synthetase/ligase" evidence="2">
    <location>
        <begin position="117"/>
        <end position="302"/>
    </location>
</feature>
<evidence type="ECO:0000313" key="3">
    <source>
        <dbReference type="EMBL" id="VAW90128.1"/>
    </source>
</evidence>
<dbReference type="PANTHER" id="PTHR43767">
    <property type="entry name" value="LONG-CHAIN-FATTY-ACID--COA LIGASE"/>
    <property type="match status" value="1"/>
</dbReference>
<sequence length="448" mass="49376">MFESDDMTEELGLFSKYRPDEPFAWCDAGSVTQQEFLLSVMALAECLPEQPYIINLCRDRYHFSLAFCAALVNGSTSLLPPNRQPQTIVEMASEYQVANCLIDDSLDVGGLNCIDVRDKQEGVKATTALAMPVIPGDQIAVIAFTSGSTGKPAANQKHWRTLVGTSTLLAQRFFCNVEQRLNIVATVPAQHMYGLEMSVMVALHGGGVMASSHPFFPQEVANSLAQVPEPRCLVTTPVHLRAMIKSGIEMPPVVTMISATAPLTNDISRQAEQAFDCEVEEIYGCTEAGSLATRRTSAEESWRMLDGIVLSEERGQAFVSAPHLPDITRLQDRLEPLDRHSFRFIGRGSDLVNIAGKRISLADVTHKLLSINGVEDAVVFMPEESGKHIQRLAALIVSELSNQEISRELVRFLDPVFIPRPLKRVKKLPRNEVGKILMSSAQEIIKIT</sequence>
<accession>A0A3B0Z9P2</accession>
<dbReference type="Pfam" id="PF00501">
    <property type="entry name" value="AMP-binding"/>
    <property type="match status" value="1"/>
</dbReference>
<dbReference type="SUPFAM" id="SSF56801">
    <property type="entry name" value="Acetyl-CoA synthetase-like"/>
    <property type="match status" value="1"/>
</dbReference>
<protein>
    <submittedName>
        <fullName evidence="3">FIGfam138462: Acyl-CoA synthetase, AMP-(Fatty) acid ligase</fullName>
    </submittedName>
</protein>
<name>A0A3B0Z9P2_9ZZZZ</name>
<dbReference type="Gene3D" id="3.40.50.12780">
    <property type="entry name" value="N-terminal domain of ligase-like"/>
    <property type="match status" value="1"/>
</dbReference>
<reference evidence="3" key="1">
    <citation type="submission" date="2018-06" db="EMBL/GenBank/DDBJ databases">
        <authorList>
            <person name="Zhirakovskaya E."/>
        </authorList>
    </citation>
    <scope>NUCLEOTIDE SEQUENCE</scope>
</reference>
<dbReference type="AlphaFoldDB" id="A0A3B0Z9P2"/>
<organism evidence="3">
    <name type="scientific">hydrothermal vent metagenome</name>
    <dbReference type="NCBI Taxonomy" id="652676"/>
    <lineage>
        <taxon>unclassified sequences</taxon>
        <taxon>metagenomes</taxon>
        <taxon>ecological metagenomes</taxon>
    </lineage>
</organism>
<gene>
    <name evidence="3" type="ORF">MNBD_GAMMA17-1649</name>
</gene>
<evidence type="ECO:0000256" key="1">
    <source>
        <dbReference type="ARBA" id="ARBA00022598"/>
    </source>
</evidence>
<dbReference type="GO" id="GO:0016874">
    <property type="term" value="F:ligase activity"/>
    <property type="evidence" value="ECO:0007669"/>
    <property type="project" value="UniProtKB-KW"/>
</dbReference>
<keyword evidence="1 3" id="KW-0436">Ligase</keyword>
<proteinExistence type="predicted"/>
<dbReference type="InterPro" id="IPR000873">
    <property type="entry name" value="AMP-dep_synth/lig_dom"/>
</dbReference>
<dbReference type="InterPro" id="IPR050237">
    <property type="entry name" value="ATP-dep_AMP-bd_enzyme"/>
</dbReference>